<dbReference type="InterPro" id="IPR014721">
    <property type="entry name" value="Ribsml_uS5_D2-typ_fold_subgr"/>
</dbReference>
<dbReference type="InterPro" id="IPR013750">
    <property type="entry name" value="GHMP_kinase_C_dom"/>
</dbReference>
<dbReference type="GO" id="GO:0005829">
    <property type="term" value="C:cytosol"/>
    <property type="evidence" value="ECO:0007669"/>
    <property type="project" value="TreeGrafter"/>
</dbReference>
<evidence type="ECO:0000256" key="6">
    <source>
        <dbReference type="ARBA" id="ARBA00023144"/>
    </source>
</evidence>
<dbReference type="InterPro" id="IPR020568">
    <property type="entry name" value="Ribosomal_Su5_D2-typ_SF"/>
</dbReference>
<evidence type="ECO:0000259" key="9">
    <source>
        <dbReference type="Pfam" id="PF10509"/>
    </source>
</evidence>
<keyword evidence="3" id="KW-0547">Nucleotide-binding</keyword>
<dbReference type="PANTHER" id="PTHR10457:SF7">
    <property type="entry name" value="GALACTOKINASE-RELATED"/>
    <property type="match status" value="1"/>
</dbReference>
<comment type="caution">
    <text evidence="10">The sequence shown here is derived from an EMBL/GenBank/DDBJ whole genome shotgun (WGS) entry which is preliminary data.</text>
</comment>
<keyword evidence="2" id="KW-0808">Transferase</keyword>
<dbReference type="AlphaFoldDB" id="A0A7J5AZE0"/>
<dbReference type="RefSeq" id="WP_151424622.1">
    <property type="nucleotide sequence ID" value="NZ_CANKVH010000005.1"/>
</dbReference>
<feature type="domain" description="GHMP kinase C-terminal" evidence="8">
    <location>
        <begin position="319"/>
        <end position="385"/>
    </location>
</feature>
<gene>
    <name evidence="10" type="ORF">F8O03_15295</name>
</gene>
<dbReference type="InterPro" id="IPR000705">
    <property type="entry name" value="Galactokinase"/>
</dbReference>
<evidence type="ECO:0000256" key="5">
    <source>
        <dbReference type="ARBA" id="ARBA00022840"/>
    </source>
</evidence>
<evidence type="ECO:0000313" key="10">
    <source>
        <dbReference type="EMBL" id="KAB1636917.1"/>
    </source>
</evidence>
<feature type="domain" description="GHMP kinase N-terminal" evidence="7">
    <location>
        <begin position="133"/>
        <end position="198"/>
    </location>
</feature>
<dbReference type="PRINTS" id="PR00959">
    <property type="entry name" value="MEVGALKINASE"/>
</dbReference>
<keyword evidence="6" id="KW-0119">Carbohydrate metabolism</keyword>
<comment type="similarity">
    <text evidence="1">Belongs to the GHMP kinase family. GalK subfamily.</text>
</comment>
<evidence type="ECO:0000256" key="1">
    <source>
        <dbReference type="ARBA" id="ARBA00006566"/>
    </source>
</evidence>
<dbReference type="Gene3D" id="3.30.230.10">
    <property type="match status" value="1"/>
</dbReference>
<proteinExistence type="inferred from homology"/>
<dbReference type="GO" id="GO:0006012">
    <property type="term" value="P:galactose metabolic process"/>
    <property type="evidence" value="ECO:0007669"/>
    <property type="project" value="UniProtKB-KW"/>
</dbReference>
<dbReference type="PANTHER" id="PTHR10457">
    <property type="entry name" value="MEVALONATE KINASE/GALACTOKINASE"/>
    <property type="match status" value="1"/>
</dbReference>
<dbReference type="PIRSF" id="PIRSF000530">
    <property type="entry name" value="Galactokinase"/>
    <property type="match status" value="1"/>
</dbReference>
<organism evidence="10 11">
    <name type="scientific">Pseudoclavibacter terrae</name>
    <dbReference type="NCBI Taxonomy" id="1530195"/>
    <lineage>
        <taxon>Bacteria</taxon>
        <taxon>Bacillati</taxon>
        <taxon>Actinomycetota</taxon>
        <taxon>Actinomycetes</taxon>
        <taxon>Micrococcales</taxon>
        <taxon>Microbacteriaceae</taxon>
        <taxon>Pseudoclavibacter</taxon>
    </lineage>
</organism>
<evidence type="ECO:0000256" key="2">
    <source>
        <dbReference type="ARBA" id="ARBA00022679"/>
    </source>
</evidence>
<feature type="domain" description="Galactokinase N-terminal" evidence="9">
    <location>
        <begin position="13"/>
        <end position="60"/>
    </location>
</feature>
<evidence type="ECO:0000256" key="4">
    <source>
        <dbReference type="ARBA" id="ARBA00022777"/>
    </source>
</evidence>
<dbReference type="InterPro" id="IPR006206">
    <property type="entry name" value="Mevalonate/galactokinase"/>
</dbReference>
<accession>A0A7J5AZE0</accession>
<dbReference type="GO" id="GO:0005524">
    <property type="term" value="F:ATP binding"/>
    <property type="evidence" value="ECO:0007669"/>
    <property type="project" value="UniProtKB-KW"/>
</dbReference>
<evidence type="ECO:0000259" key="7">
    <source>
        <dbReference type="Pfam" id="PF00288"/>
    </source>
</evidence>
<reference evidence="10 11" key="1">
    <citation type="submission" date="2019-09" db="EMBL/GenBank/DDBJ databases">
        <title>Phylogeny of genus Pseudoclavibacter and closely related genus.</title>
        <authorList>
            <person name="Li Y."/>
        </authorList>
    </citation>
    <scope>NUCLEOTIDE SEQUENCE [LARGE SCALE GENOMIC DNA]</scope>
    <source>
        <strain evidence="10 11">THG-MD12</strain>
    </source>
</reference>
<protein>
    <submittedName>
        <fullName evidence="10">Galactokinase</fullName>
    </submittedName>
</protein>
<dbReference type="Pfam" id="PF10509">
    <property type="entry name" value="GalKase_gal_bdg"/>
    <property type="match status" value="1"/>
</dbReference>
<dbReference type="InterPro" id="IPR006204">
    <property type="entry name" value="GHMP_kinase_N_dom"/>
</dbReference>
<keyword evidence="4 10" id="KW-0418">Kinase</keyword>
<evidence type="ECO:0000313" key="11">
    <source>
        <dbReference type="Proteomes" id="UP000490386"/>
    </source>
</evidence>
<dbReference type="OrthoDB" id="250531at2"/>
<dbReference type="EMBL" id="WBJX01000005">
    <property type="protein sequence ID" value="KAB1636917.1"/>
    <property type="molecule type" value="Genomic_DNA"/>
</dbReference>
<keyword evidence="11" id="KW-1185">Reference proteome</keyword>
<keyword evidence="5" id="KW-0067">ATP-binding</keyword>
<dbReference type="Proteomes" id="UP000490386">
    <property type="component" value="Unassembled WGS sequence"/>
</dbReference>
<dbReference type="GO" id="GO:0004335">
    <property type="term" value="F:galactokinase activity"/>
    <property type="evidence" value="ECO:0007669"/>
    <property type="project" value="InterPro"/>
</dbReference>
<dbReference type="Pfam" id="PF08544">
    <property type="entry name" value="GHMP_kinases_C"/>
    <property type="match status" value="1"/>
</dbReference>
<name>A0A7J5AZE0_9MICO</name>
<dbReference type="Pfam" id="PF00288">
    <property type="entry name" value="GHMP_kinases_N"/>
    <property type="match status" value="1"/>
</dbReference>
<sequence>MSRDLTTIVCEGFLAAFEREPLGVWSAPGRVSIMGDHTDLQDGVGYGCAIPLRSSAAIAPRDDGRIRIVTDLSTEEAVTDLRSISSEIPTKDWRAYPLGAVSSMLRFARENPPEGTRGDDDETDPGVPFFLGTGLDIFLTTDVPIGAGLASSASVCATISTALNDFWGLGMNVEELAEIGRQTEADIVGAPGGLSDHITVHAARSNEDVFFDARGSDVSILPAPRPAESGLVRVLIDTRESHRNWSAEFASRADDCARAAEALGCQTLREVRPAELDAAADRLDEVVFRRARHVVSEIARTLEFTKLMRTGETPEERNHLLAASQASLRDDFEVSTARIDFTVELATYLGAASARMTGTGLGGSVFVMHPAEKVDELRESVLSAYAEQGWEAPLVLAFEPEAGARRDR</sequence>
<dbReference type="SUPFAM" id="SSF55060">
    <property type="entry name" value="GHMP Kinase, C-terminal domain"/>
    <property type="match status" value="1"/>
</dbReference>
<dbReference type="Gene3D" id="3.30.70.890">
    <property type="entry name" value="GHMP kinase, C-terminal domain"/>
    <property type="match status" value="1"/>
</dbReference>
<dbReference type="PRINTS" id="PR00473">
    <property type="entry name" value="GALCTOKINASE"/>
</dbReference>
<dbReference type="SUPFAM" id="SSF54211">
    <property type="entry name" value="Ribosomal protein S5 domain 2-like"/>
    <property type="match status" value="1"/>
</dbReference>
<evidence type="ECO:0000259" key="8">
    <source>
        <dbReference type="Pfam" id="PF08544"/>
    </source>
</evidence>
<evidence type="ECO:0000256" key="3">
    <source>
        <dbReference type="ARBA" id="ARBA00022741"/>
    </source>
</evidence>
<dbReference type="InterPro" id="IPR019539">
    <property type="entry name" value="GalKase_N"/>
</dbReference>
<dbReference type="InterPro" id="IPR036554">
    <property type="entry name" value="GHMP_kinase_C_sf"/>
</dbReference>
<keyword evidence="6" id="KW-0299">Galactose metabolism</keyword>